<feature type="transmembrane region" description="Helical" evidence="5">
    <location>
        <begin position="456"/>
        <end position="478"/>
    </location>
</feature>
<keyword evidence="4 5" id="KW-0472">Membrane</keyword>
<feature type="transmembrane region" description="Helical" evidence="5">
    <location>
        <begin position="274"/>
        <end position="291"/>
    </location>
</feature>
<feature type="transmembrane region" description="Helical" evidence="5">
    <location>
        <begin position="247"/>
        <end position="268"/>
    </location>
</feature>
<evidence type="ECO:0000256" key="2">
    <source>
        <dbReference type="ARBA" id="ARBA00022692"/>
    </source>
</evidence>
<name>A0A1A9WH36_9MUSC</name>
<dbReference type="VEuPathDB" id="VectorBase:GBRI019478"/>
<dbReference type="SUPFAM" id="SSF103473">
    <property type="entry name" value="MFS general substrate transporter"/>
    <property type="match status" value="1"/>
</dbReference>
<proteinExistence type="predicted"/>
<dbReference type="CDD" id="cd17317">
    <property type="entry name" value="MFS_SLC22"/>
    <property type="match status" value="1"/>
</dbReference>
<dbReference type="InterPro" id="IPR011701">
    <property type="entry name" value="MFS"/>
</dbReference>
<keyword evidence="7" id="KW-1185">Reference proteome</keyword>
<evidence type="ECO:0000313" key="6">
    <source>
        <dbReference type="EnsemblMetazoa" id="GBRI019478-PA"/>
    </source>
</evidence>
<dbReference type="AlphaFoldDB" id="A0A1A9WH36"/>
<feature type="transmembrane region" description="Helical" evidence="5">
    <location>
        <begin position="63"/>
        <end position="84"/>
    </location>
</feature>
<dbReference type="STRING" id="37001.A0A1A9WH36"/>
<feature type="transmembrane region" description="Helical" evidence="5">
    <location>
        <begin position="398"/>
        <end position="417"/>
    </location>
</feature>
<feature type="transmembrane region" description="Helical" evidence="5">
    <location>
        <begin position="366"/>
        <end position="386"/>
    </location>
</feature>
<sequence>MDVTRVSTSSSSNLSQRNLALIYERRDSKLHNSSPSTQRSSTPDKDVIHHVIGDFGIWQLRTILIIFLCKIPASWFMACIIFTAPELYPSTEFQCNPPILKPNQTITSNQCYIEDLTTGEREKCTNFLYDFDFHSLIMDFDLVCLRDIFVAWTQYWHLFGVLVGGVTATKMMMFISPRHVYFIGQIAQIVCGVITGYARDFSLHCAFRCLSAVCCAIMFTSGQAISTVQASSYLADLTFGIHRSGAIILYDTFWSIGVIFLPSLSSFFNHWSHIYLGITFPTLILTFLLQWTPDSPRWLLKNGSESEVERVELMIRKGAAINDREFKIPPDFREQLIALRNKLRSGPPPAKWSDLWRGPRAKIHMISAHLALSAFVINFMGMLLNIRSFGRDYLVPNTIAMGFAEIAGCFIALHFQLKFNKWKWQWAGGFNILAGLIGCLGWLFSHAEMNSELKVTLWMIIATIPKAGVSCAQSMIMACMAEVMPPNKRIPYVFSVVTFARVWLLSAPFINVLKKIDVALSLSSYCALSIFGGICTCLMLTPRTPKPIATLVEDKIKDQKEASPLTAAVWTVENDYIYI</sequence>
<evidence type="ECO:0000256" key="3">
    <source>
        <dbReference type="ARBA" id="ARBA00022989"/>
    </source>
</evidence>
<keyword evidence="2 5" id="KW-0812">Transmembrane</keyword>
<accession>A0A1A9WH36</accession>
<comment type="subcellular location">
    <subcellularLocation>
        <location evidence="1">Membrane</location>
        <topology evidence="1">Multi-pass membrane protein</topology>
    </subcellularLocation>
</comment>
<reference evidence="7" key="1">
    <citation type="submission" date="2014-03" db="EMBL/GenBank/DDBJ databases">
        <authorList>
            <person name="Aksoy S."/>
            <person name="Warren W."/>
            <person name="Wilson R.K."/>
        </authorList>
    </citation>
    <scope>NUCLEOTIDE SEQUENCE [LARGE SCALE GENOMIC DNA]</scope>
    <source>
        <strain evidence="7">IAEA</strain>
    </source>
</reference>
<evidence type="ECO:0008006" key="8">
    <source>
        <dbReference type="Google" id="ProtNLM"/>
    </source>
</evidence>
<dbReference type="GO" id="GO:0016020">
    <property type="term" value="C:membrane"/>
    <property type="evidence" value="ECO:0007669"/>
    <property type="project" value="UniProtKB-SubCell"/>
</dbReference>
<feature type="transmembrane region" description="Helical" evidence="5">
    <location>
        <begin position="148"/>
        <end position="168"/>
    </location>
</feature>
<evidence type="ECO:0000256" key="1">
    <source>
        <dbReference type="ARBA" id="ARBA00004141"/>
    </source>
</evidence>
<organism evidence="6 7">
    <name type="scientific">Glossina brevipalpis</name>
    <dbReference type="NCBI Taxonomy" id="37001"/>
    <lineage>
        <taxon>Eukaryota</taxon>
        <taxon>Metazoa</taxon>
        <taxon>Ecdysozoa</taxon>
        <taxon>Arthropoda</taxon>
        <taxon>Hexapoda</taxon>
        <taxon>Insecta</taxon>
        <taxon>Pterygota</taxon>
        <taxon>Neoptera</taxon>
        <taxon>Endopterygota</taxon>
        <taxon>Diptera</taxon>
        <taxon>Brachycera</taxon>
        <taxon>Muscomorpha</taxon>
        <taxon>Hippoboscoidea</taxon>
        <taxon>Glossinidae</taxon>
        <taxon>Glossina</taxon>
    </lineage>
</organism>
<evidence type="ECO:0000256" key="4">
    <source>
        <dbReference type="ARBA" id="ARBA00023136"/>
    </source>
</evidence>
<dbReference type="GO" id="GO:0022857">
    <property type="term" value="F:transmembrane transporter activity"/>
    <property type="evidence" value="ECO:0007669"/>
    <property type="project" value="InterPro"/>
</dbReference>
<evidence type="ECO:0000256" key="5">
    <source>
        <dbReference type="SAM" id="Phobius"/>
    </source>
</evidence>
<evidence type="ECO:0000313" key="7">
    <source>
        <dbReference type="Proteomes" id="UP000091820"/>
    </source>
</evidence>
<dbReference type="InterPro" id="IPR036259">
    <property type="entry name" value="MFS_trans_sf"/>
</dbReference>
<feature type="transmembrane region" description="Helical" evidence="5">
    <location>
        <begin position="522"/>
        <end position="541"/>
    </location>
</feature>
<feature type="transmembrane region" description="Helical" evidence="5">
    <location>
        <begin position="424"/>
        <end position="444"/>
    </location>
</feature>
<dbReference type="Pfam" id="PF07690">
    <property type="entry name" value="MFS_1"/>
    <property type="match status" value="1"/>
</dbReference>
<feature type="transmembrane region" description="Helical" evidence="5">
    <location>
        <begin position="180"/>
        <end position="198"/>
    </location>
</feature>
<dbReference type="Proteomes" id="UP000091820">
    <property type="component" value="Unassembled WGS sequence"/>
</dbReference>
<feature type="transmembrane region" description="Helical" evidence="5">
    <location>
        <begin position="490"/>
        <end position="510"/>
    </location>
</feature>
<dbReference type="PANTHER" id="PTHR24064">
    <property type="entry name" value="SOLUTE CARRIER FAMILY 22 MEMBER"/>
    <property type="match status" value="1"/>
</dbReference>
<dbReference type="EnsemblMetazoa" id="GBRI019478-RA">
    <property type="protein sequence ID" value="GBRI019478-PA"/>
    <property type="gene ID" value="GBRI019478"/>
</dbReference>
<keyword evidence="3 5" id="KW-1133">Transmembrane helix</keyword>
<protein>
    <recommendedName>
        <fullName evidence="8">Major facilitator superfamily (MFS) profile domain-containing protein</fullName>
    </recommendedName>
</protein>
<reference evidence="6" key="2">
    <citation type="submission" date="2020-05" db="UniProtKB">
        <authorList>
            <consortium name="EnsemblMetazoa"/>
        </authorList>
    </citation>
    <scope>IDENTIFICATION</scope>
    <source>
        <strain evidence="6">IAEA</strain>
    </source>
</reference>
<dbReference type="Gene3D" id="1.20.1250.20">
    <property type="entry name" value="MFS general substrate transporter like domains"/>
    <property type="match status" value="1"/>
</dbReference>